<evidence type="ECO:0000256" key="1">
    <source>
        <dbReference type="ARBA" id="ARBA00022737"/>
    </source>
</evidence>
<feature type="domain" description="ABC transporter" evidence="5">
    <location>
        <begin position="4"/>
        <end position="174"/>
    </location>
</feature>
<dbReference type="GO" id="GO:0016887">
    <property type="term" value="F:ATP hydrolysis activity"/>
    <property type="evidence" value="ECO:0007669"/>
    <property type="project" value="InterPro"/>
</dbReference>
<feature type="coiled-coil region" evidence="4">
    <location>
        <begin position="177"/>
        <end position="204"/>
    </location>
</feature>
<evidence type="ECO:0000256" key="4">
    <source>
        <dbReference type="SAM" id="Coils"/>
    </source>
</evidence>
<dbReference type="Proteomes" id="UP000198604">
    <property type="component" value="Unassembled WGS sequence"/>
</dbReference>
<evidence type="ECO:0000256" key="2">
    <source>
        <dbReference type="ARBA" id="ARBA00022741"/>
    </source>
</evidence>
<dbReference type="PROSITE" id="PS00211">
    <property type="entry name" value="ABC_TRANSPORTER_1"/>
    <property type="match status" value="1"/>
</dbReference>
<dbReference type="PROSITE" id="PS50893">
    <property type="entry name" value="ABC_TRANSPORTER_2"/>
    <property type="match status" value="2"/>
</dbReference>
<keyword evidence="3 6" id="KW-0067">ATP-binding</keyword>
<keyword evidence="7" id="KW-1185">Reference proteome</keyword>
<sequence>MKVLEGHQIEKEVVGTKLFSIPQLQLHTGQKIGLIGNNGVGKTTLLKMIIGEDNEYLGNIRLLADIAYLAQVKEQEALSGGEQVLQALKVALSQGPAFLLLDEPTANLDRGNQEWLLHQLKGYRGCLLVVSHDRAFLNRLVDEIWVLENQSLLTYKGNYDQVEEIRKREREGQFHEFIEYKEKVRKLERVVQEKKVKAKKMTKKKKTVSRSDWKVNSRLGAYDGKEKALGKSAKAIEKRIESLVKVEKPQKEAWVKLETKGQLVRSAHRLLRLEEGTVWRDGNFLFSHDRFSVAFGEKIGLLGRNGSGKTSFVQQILMQKLPGYYSQDLKIAYFSQNLQELDPSKTVFENARLDSLQDRVTILNLLAMLGLRYDKAQKKVSQLSGGEMVRLFLAKVLLADANLLVLDEPTNFLDLTSILALESFLQQYPGSLILISHDEIFLKKCASTCMKIENGQLRIVDD</sequence>
<keyword evidence="2" id="KW-0547">Nucleotide-binding</keyword>
<dbReference type="InterPro" id="IPR017871">
    <property type="entry name" value="ABC_transporter-like_CS"/>
</dbReference>
<dbReference type="Pfam" id="PF00005">
    <property type="entry name" value="ABC_tran"/>
    <property type="match status" value="2"/>
</dbReference>
<dbReference type="OrthoDB" id="9760950at2"/>
<gene>
    <name evidence="6" type="primary">msrA</name>
    <name evidence="6" type="ORF">BN1356_01189</name>
</gene>
<dbReference type="InterPro" id="IPR003593">
    <property type="entry name" value="AAA+_ATPase"/>
</dbReference>
<evidence type="ECO:0000313" key="6">
    <source>
        <dbReference type="EMBL" id="CQR24833.1"/>
    </source>
</evidence>
<dbReference type="Gene3D" id="3.40.50.300">
    <property type="entry name" value="P-loop containing nucleotide triphosphate hydrolases"/>
    <property type="match status" value="3"/>
</dbReference>
<dbReference type="CDD" id="cd03221">
    <property type="entry name" value="ABCF_EF-3"/>
    <property type="match status" value="2"/>
</dbReference>
<proteinExistence type="predicted"/>
<dbReference type="PANTHER" id="PTHR19211:SF100">
    <property type="entry name" value="RIBOSOME PROTECTION PROTEIN VMLR"/>
    <property type="match status" value="1"/>
</dbReference>
<keyword evidence="4" id="KW-0175">Coiled coil</keyword>
<dbReference type="RefSeq" id="WP_093650435.1">
    <property type="nucleotide sequence ID" value="NZ_CTEN01000002.1"/>
</dbReference>
<organism evidence="6 7">
    <name type="scientific">Streptococcus varani</name>
    <dbReference type="NCBI Taxonomy" id="1608583"/>
    <lineage>
        <taxon>Bacteria</taxon>
        <taxon>Bacillati</taxon>
        <taxon>Bacillota</taxon>
        <taxon>Bacilli</taxon>
        <taxon>Lactobacillales</taxon>
        <taxon>Streptococcaceae</taxon>
        <taxon>Streptococcus</taxon>
    </lineage>
</organism>
<dbReference type="SUPFAM" id="SSF52540">
    <property type="entry name" value="P-loop containing nucleoside triphosphate hydrolases"/>
    <property type="match status" value="2"/>
</dbReference>
<evidence type="ECO:0000256" key="3">
    <source>
        <dbReference type="ARBA" id="ARBA00022840"/>
    </source>
</evidence>
<dbReference type="PANTHER" id="PTHR19211">
    <property type="entry name" value="ATP-BINDING TRANSPORT PROTEIN-RELATED"/>
    <property type="match status" value="1"/>
</dbReference>
<name>A0A0E3WF43_9STRE</name>
<dbReference type="EMBL" id="CTEN01000002">
    <property type="protein sequence ID" value="CQR24833.1"/>
    <property type="molecule type" value="Genomic_DNA"/>
</dbReference>
<dbReference type="NCBIfam" id="NF000355">
    <property type="entry name" value="ribo_prot_ABC_F"/>
    <property type="match status" value="1"/>
</dbReference>
<dbReference type="GO" id="GO:0005524">
    <property type="term" value="F:ATP binding"/>
    <property type="evidence" value="ECO:0007669"/>
    <property type="project" value="UniProtKB-KW"/>
</dbReference>
<dbReference type="SMART" id="SM00382">
    <property type="entry name" value="AAA"/>
    <property type="match status" value="2"/>
</dbReference>
<keyword evidence="1" id="KW-0677">Repeat</keyword>
<dbReference type="AlphaFoldDB" id="A0A0E3WF43"/>
<dbReference type="InterPro" id="IPR050611">
    <property type="entry name" value="ABCF"/>
</dbReference>
<reference evidence="7" key="1">
    <citation type="submission" date="2015-03" db="EMBL/GenBank/DDBJ databases">
        <authorList>
            <person name="Urmite Genomes"/>
        </authorList>
    </citation>
    <scope>NUCLEOTIDE SEQUENCE [LARGE SCALE GENOMIC DNA]</scope>
    <source>
        <strain evidence="7">FF10</strain>
    </source>
</reference>
<evidence type="ECO:0000259" key="5">
    <source>
        <dbReference type="PROSITE" id="PS50893"/>
    </source>
</evidence>
<dbReference type="InterPro" id="IPR003439">
    <property type="entry name" value="ABC_transporter-like_ATP-bd"/>
</dbReference>
<dbReference type="InterPro" id="IPR027417">
    <property type="entry name" value="P-loop_NTPase"/>
</dbReference>
<evidence type="ECO:0000313" key="7">
    <source>
        <dbReference type="Proteomes" id="UP000198604"/>
    </source>
</evidence>
<protein>
    <submittedName>
        <fullName evidence="6">ABC transporter ATP-binding protein</fullName>
    </submittedName>
</protein>
<accession>A0A0E3WF43</accession>
<dbReference type="STRING" id="1608583.BN1356_01189"/>
<feature type="domain" description="ABC transporter" evidence="5">
    <location>
        <begin position="271"/>
        <end position="462"/>
    </location>
</feature>